<gene>
    <name evidence="1" type="ORF">I4F81_000095</name>
</gene>
<protein>
    <submittedName>
        <fullName evidence="1">Uncharacterized protein</fullName>
    </submittedName>
</protein>
<comment type="caution">
    <text evidence="1">The sequence shown here is derived from an EMBL/GenBank/DDBJ whole genome shotgun (WGS) entry which is preliminary data.</text>
</comment>
<evidence type="ECO:0000313" key="2">
    <source>
        <dbReference type="Proteomes" id="UP000798662"/>
    </source>
</evidence>
<accession>A0ACC3BIZ7</accession>
<evidence type="ECO:0000313" key="1">
    <source>
        <dbReference type="EMBL" id="KAK1857478.1"/>
    </source>
</evidence>
<reference evidence="1" key="1">
    <citation type="submission" date="2019-11" db="EMBL/GenBank/DDBJ databases">
        <title>Nori genome reveals adaptations in red seaweeds to the harsh intertidal environment.</title>
        <authorList>
            <person name="Wang D."/>
            <person name="Mao Y."/>
        </authorList>
    </citation>
    <scope>NUCLEOTIDE SEQUENCE</scope>
    <source>
        <tissue evidence="1">Gametophyte</tissue>
    </source>
</reference>
<keyword evidence="2" id="KW-1185">Reference proteome</keyword>
<dbReference type="Proteomes" id="UP000798662">
    <property type="component" value="Chromosome 1"/>
</dbReference>
<organism evidence="1 2">
    <name type="scientific">Pyropia yezoensis</name>
    <name type="common">Susabi-nori</name>
    <name type="synonym">Porphyra yezoensis</name>
    <dbReference type="NCBI Taxonomy" id="2788"/>
    <lineage>
        <taxon>Eukaryota</taxon>
        <taxon>Rhodophyta</taxon>
        <taxon>Bangiophyceae</taxon>
        <taxon>Bangiales</taxon>
        <taxon>Bangiaceae</taxon>
        <taxon>Pyropia</taxon>
    </lineage>
</organism>
<dbReference type="EMBL" id="CM020618">
    <property type="protein sequence ID" value="KAK1857478.1"/>
    <property type="molecule type" value="Genomic_DNA"/>
</dbReference>
<proteinExistence type="predicted"/>
<sequence>MVRAAAGGGGGAWRAGSLCRPPLRPPRAPLPLPTPAAWCAGCRHSGGHGGGRRRQSCAGARRGARLGKPAVGCGWWGWWWLCRGRWGGGARRQGRFPRVTPTIVSVVAAVPEPTPPPARAAAARQSRRLWQGATPRRRRRRAMSRPQGTWAAVAGAGCGSARGGGAGVARRWGAIRSRPPPPGPPETPLPAHPLSPGRRLLAARWWPWRWPRIAARRLRPATRRRPRRRRSGAAAAQRRWAPEVAAVPRPSSTASPASSPRGAWRAAWRVRQAGGGGASTAGSRGQVPPLQTSPTSGTFHPCHRPRRRGGGGLRPRWRRRVGLWRWGGSGHPRRRSDGRCGQRRSGGGP</sequence>
<name>A0ACC3BIZ7_PYRYE</name>